<proteinExistence type="predicted"/>
<evidence type="ECO:0000313" key="1">
    <source>
        <dbReference type="EMBL" id="MPC30722.1"/>
    </source>
</evidence>
<reference evidence="1 2" key="1">
    <citation type="submission" date="2019-05" db="EMBL/GenBank/DDBJ databases">
        <title>Another draft genome of Portunus trituberculatus and its Hox gene families provides insights of decapod evolution.</title>
        <authorList>
            <person name="Jeong J.-H."/>
            <person name="Song I."/>
            <person name="Kim S."/>
            <person name="Choi T."/>
            <person name="Kim D."/>
            <person name="Ryu S."/>
            <person name="Kim W."/>
        </authorList>
    </citation>
    <scope>NUCLEOTIDE SEQUENCE [LARGE SCALE GENOMIC DNA]</scope>
    <source>
        <tissue evidence="1">Muscle</tissue>
    </source>
</reference>
<comment type="caution">
    <text evidence="1">The sequence shown here is derived from an EMBL/GenBank/DDBJ whole genome shotgun (WGS) entry which is preliminary data.</text>
</comment>
<protein>
    <submittedName>
        <fullName evidence="1">Uncharacterized protein</fullName>
    </submittedName>
</protein>
<gene>
    <name evidence="1" type="ORF">E2C01_023992</name>
</gene>
<dbReference type="EMBL" id="VSRR010002307">
    <property type="protein sequence ID" value="MPC30722.1"/>
    <property type="molecule type" value="Genomic_DNA"/>
</dbReference>
<organism evidence="1 2">
    <name type="scientific">Portunus trituberculatus</name>
    <name type="common">Swimming crab</name>
    <name type="synonym">Neptunus trituberculatus</name>
    <dbReference type="NCBI Taxonomy" id="210409"/>
    <lineage>
        <taxon>Eukaryota</taxon>
        <taxon>Metazoa</taxon>
        <taxon>Ecdysozoa</taxon>
        <taxon>Arthropoda</taxon>
        <taxon>Crustacea</taxon>
        <taxon>Multicrustacea</taxon>
        <taxon>Malacostraca</taxon>
        <taxon>Eumalacostraca</taxon>
        <taxon>Eucarida</taxon>
        <taxon>Decapoda</taxon>
        <taxon>Pleocyemata</taxon>
        <taxon>Brachyura</taxon>
        <taxon>Eubrachyura</taxon>
        <taxon>Portunoidea</taxon>
        <taxon>Portunidae</taxon>
        <taxon>Portuninae</taxon>
        <taxon>Portunus</taxon>
    </lineage>
</organism>
<accession>A0A5B7E9I4</accession>
<dbReference type="Proteomes" id="UP000324222">
    <property type="component" value="Unassembled WGS sequence"/>
</dbReference>
<sequence length="68" mass="7486">MSLSLPFTFLIPLHVKRDQVARVNLNPLPLPCISILRPSSPPAYKYRIITARPSSTIVATAFLQPVSA</sequence>
<keyword evidence="2" id="KW-1185">Reference proteome</keyword>
<evidence type="ECO:0000313" key="2">
    <source>
        <dbReference type="Proteomes" id="UP000324222"/>
    </source>
</evidence>
<name>A0A5B7E9I4_PORTR</name>
<dbReference type="AlphaFoldDB" id="A0A5B7E9I4"/>